<proteinExistence type="inferred from homology"/>
<evidence type="ECO:0000313" key="11">
    <source>
        <dbReference type="EMBL" id="PIA19342.1"/>
    </source>
</evidence>
<evidence type="ECO:0000256" key="6">
    <source>
        <dbReference type="ARBA" id="ARBA00022982"/>
    </source>
</evidence>
<dbReference type="OrthoDB" id="405848at2759"/>
<organism evidence="11 12">
    <name type="scientific">Coemansia reversa (strain ATCC 12441 / NRRL 1564)</name>
    <dbReference type="NCBI Taxonomy" id="763665"/>
    <lineage>
        <taxon>Eukaryota</taxon>
        <taxon>Fungi</taxon>
        <taxon>Fungi incertae sedis</taxon>
        <taxon>Zoopagomycota</taxon>
        <taxon>Kickxellomycotina</taxon>
        <taxon>Kickxellomycetes</taxon>
        <taxon>Kickxellales</taxon>
        <taxon>Kickxellaceae</taxon>
        <taxon>Coemansia</taxon>
    </lineage>
</organism>
<dbReference type="EMBL" id="KZ303487">
    <property type="protein sequence ID" value="PIA19342.1"/>
    <property type="molecule type" value="Genomic_DNA"/>
</dbReference>
<dbReference type="STRING" id="763665.A0A2G5BK39"/>
<name>A0A2G5BK39_COERN</name>
<keyword evidence="8" id="KW-0472">Membrane</keyword>
<keyword evidence="6" id="KW-0249">Electron transport</keyword>
<feature type="domain" description="Ubiquinol-cytochrome C reductase hinge" evidence="10">
    <location>
        <begin position="84"/>
        <end position="145"/>
    </location>
</feature>
<reference evidence="11 12" key="1">
    <citation type="journal article" date="2015" name="Genome Biol. Evol.">
        <title>Phylogenomic analyses indicate that early fungi evolved digesting cell walls of algal ancestors of land plants.</title>
        <authorList>
            <person name="Chang Y."/>
            <person name="Wang S."/>
            <person name="Sekimoto S."/>
            <person name="Aerts A.L."/>
            <person name="Choi C."/>
            <person name="Clum A."/>
            <person name="LaButti K.M."/>
            <person name="Lindquist E.A."/>
            <person name="Yee Ngan C."/>
            <person name="Ohm R.A."/>
            <person name="Salamov A.A."/>
            <person name="Grigoriev I.V."/>
            <person name="Spatafora J.W."/>
            <person name="Berbee M.L."/>
        </authorList>
    </citation>
    <scope>NUCLEOTIDE SEQUENCE [LARGE SCALE GENOMIC DNA]</scope>
    <source>
        <strain evidence="11 12">NRRL 1564</strain>
    </source>
</reference>
<dbReference type="SUPFAM" id="SSF81531">
    <property type="entry name" value="Non-heme 11 kDa protein of cytochrome bc1 complex (Ubiquinol-cytochrome c reductase)"/>
    <property type="match status" value="1"/>
</dbReference>
<comment type="subcellular location">
    <subcellularLocation>
        <location evidence="1">Mitochondrion inner membrane</location>
        <topology evidence="1">Peripheral membrane protein</topology>
        <orientation evidence="1">Intermembrane side</orientation>
    </subcellularLocation>
</comment>
<dbReference type="Proteomes" id="UP000242474">
    <property type="component" value="Unassembled WGS sequence"/>
</dbReference>
<gene>
    <name evidence="11" type="ORF">COEREDRAFT_84643</name>
</gene>
<evidence type="ECO:0000256" key="2">
    <source>
        <dbReference type="ARBA" id="ARBA00006498"/>
    </source>
</evidence>
<accession>A0A2G5BK39</accession>
<dbReference type="GO" id="GO:0006122">
    <property type="term" value="P:mitochondrial electron transport, ubiquinol to cytochrome c"/>
    <property type="evidence" value="ECO:0007669"/>
    <property type="project" value="InterPro"/>
</dbReference>
<evidence type="ECO:0000256" key="3">
    <source>
        <dbReference type="ARBA" id="ARBA00022448"/>
    </source>
</evidence>
<evidence type="ECO:0000256" key="7">
    <source>
        <dbReference type="ARBA" id="ARBA00023128"/>
    </source>
</evidence>
<comment type="similarity">
    <text evidence="2">Belongs to the UQCRH/QCR6 family.</text>
</comment>
<keyword evidence="12" id="KW-1185">Reference proteome</keyword>
<protein>
    <submittedName>
        <fullName evidence="11">Non-heme 11 kDa protein of cytochrome bc1 complex</fullName>
    </submittedName>
</protein>
<evidence type="ECO:0000256" key="5">
    <source>
        <dbReference type="ARBA" id="ARBA00022792"/>
    </source>
</evidence>
<feature type="compositionally biased region" description="Acidic residues" evidence="9">
    <location>
        <begin position="55"/>
        <end position="84"/>
    </location>
</feature>
<dbReference type="InterPro" id="IPR003422">
    <property type="entry name" value="Cyt_b-c1_6"/>
</dbReference>
<dbReference type="Pfam" id="PF02320">
    <property type="entry name" value="UCR_hinge"/>
    <property type="match status" value="1"/>
</dbReference>
<sequence>MGFFESINPFSYVTPVYADASPIETSPSSTFVAADPVEVEATMIDVIEPKKVVVVEEEEEKDEGDDDEEEEDDEDEDEEEEPEDPAVPIREVCSKTMTSKALYHHYEECAARVEEGSKESCAEEFLHFMHEVDKCAADKIFKALK</sequence>
<evidence type="ECO:0000256" key="4">
    <source>
        <dbReference type="ARBA" id="ARBA00022660"/>
    </source>
</evidence>
<evidence type="ECO:0000256" key="8">
    <source>
        <dbReference type="ARBA" id="ARBA00023136"/>
    </source>
</evidence>
<dbReference type="InterPro" id="IPR023184">
    <property type="entry name" value="Ubol_cytC_Rdtase_hinge_dom"/>
</dbReference>
<dbReference type="PANTHER" id="PTHR15336">
    <property type="entry name" value="UBIQUINOL-CYTOCHROME C REDUCTASE COMPLEX 7.8 KDA PROTEIN"/>
    <property type="match status" value="1"/>
</dbReference>
<dbReference type="InterPro" id="IPR036811">
    <property type="entry name" value="Ubol_cytC_Rdtase_hinge_dom_sf"/>
</dbReference>
<keyword evidence="4" id="KW-0679">Respiratory chain</keyword>
<evidence type="ECO:0000256" key="1">
    <source>
        <dbReference type="ARBA" id="ARBA00004137"/>
    </source>
</evidence>
<dbReference type="Gene3D" id="1.10.287.20">
    <property type="entry name" value="Ubiquinol-cytochrome C reductase hinge domain"/>
    <property type="match status" value="1"/>
</dbReference>
<evidence type="ECO:0000259" key="10">
    <source>
        <dbReference type="Pfam" id="PF02320"/>
    </source>
</evidence>
<dbReference type="GO" id="GO:0005743">
    <property type="term" value="C:mitochondrial inner membrane"/>
    <property type="evidence" value="ECO:0007669"/>
    <property type="project" value="UniProtKB-SubCell"/>
</dbReference>
<dbReference type="AlphaFoldDB" id="A0A2G5BK39"/>
<dbReference type="PANTHER" id="PTHR15336:SF0">
    <property type="entry name" value="CYTOCHROME B-C1 COMPLEX SUBUNIT 6, MITOCHONDRIAL"/>
    <property type="match status" value="1"/>
</dbReference>
<keyword evidence="7" id="KW-0496">Mitochondrion</keyword>
<keyword evidence="5" id="KW-0999">Mitochondrion inner membrane</keyword>
<evidence type="ECO:0000313" key="12">
    <source>
        <dbReference type="Proteomes" id="UP000242474"/>
    </source>
</evidence>
<evidence type="ECO:0000256" key="9">
    <source>
        <dbReference type="SAM" id="MobiDB-lite"/>
    </source>
</evidence>
<keyword evidence="3" id="KW-0813">Transport</keyword>
<feature type="region of interest" description="Disordered" evidence="9">
    <location>
        <begin position="51"/>
        <end position="91"/>
    </location>
</feature>